<dbReference type="PATRIC" id="fig|523841.21.peg.2131"/>
<dbReference type="RefSeq" id="WP_004058898.1">
    <property type="nucleotide sequence ID" value="NC_017941.2"/>
</dbReference>
<feature type="compositionally biased region" description="Acidic residues" evidence="4">
    <location>
        <begin position="96"/>
        <end position="108"/>
    </location>
</feature>
<dbReference type="PANTHER" id="PTHR35372">
    <property type="entry name" value="ATP BINDING PROTEIN-RELATED"/>
    <property type="match status" value="1"/>
</dbReference>
<dbReference type="OrthoDB" id="325926at2157"/>
<dbReference type="InterPro" id="IPR014015">
    <property type="entry name" value="Helicase_SF3_DNA-vir"/>
</dbReference>
<feature type="compositionally biased region" description="Acidic residues" evidence="4">
    <location>
        <begin position="649"/>
        <end position="662"/>
    </location>
</feature>
<dbReference type="GO" id="GO:0005524">
    <property type="term" value="F:ATP binding"/>
    <property type="evidence" value="ECO:0007669"/>
    <property type="project" value="UniProtKB-KW"/>
</dbReference>
<dbReference type="EMBL" id="CP039139">
    <property type="protein sequence ID" value="QCQ74287.1"/>
    <property type="molecule type" value="Genomic_DNA"/>
</dbReference>
<evidence type="ECO:0000313" key="11">
    <source>
        <dbReference type="Proteomes" id="UP000299011"/>
    </source>
</evidence>
<dbReference type="EMBL" id="AOLO01000007">
    <property type="protein sequence ID" value="EMA03008.1"/>
    <property type="molecule type" value="Genomic_DNA"/>
</dbReference>
<accession>I3R8W2</accession>
<feature type="region of interest" description="Disordered" evidence="4">
    <location>
        <begin position="735"/>
        <end position="756"/>
    </location>
</feature>
<proteinExistence type="predicted"/>
<reference evidence="6 9" key="2">
    <citation type="journal article" date="2012" name="J. Bacteriol.">
        <title>Complete genome sequence of the metabolically versatile halophilic archaeon Haloferax mediterranei, a poly(3-hydroxybutyrate-co-3-hydroxyvalerate) producer.</title>
        <authorList>
            <person name="Han J."/>
            <person name="Zhang F."/>
            <person name="Hou J."/>
            <person name="Liu X."/>
            <person name="Li M."/>
            <person name="Liu H."/>
            <person name="Cai L."/>
            <person name="Zhang B."/>
            <person name="Chen Y."/>
            <person name="Zhou J."/>
            <person name="Hu S."/>
            <person name="Xiang H."/>
        </authorList>
    </citation>
    <scope>NUCLEOTIDE SEQUENCE [LARGE SCALE GENOMIC DNA]</scope>
    <source>
        <strain evidence="9">ATCC 33500 / DSM 1411 / JCM 8866 / NBRC 14739 / NCIMB 2177 / R-4</strain>
        <strain evidence="6">CGMCC 1.2087</strain>
    </source>
</reference>
<dbReference type="Proteomes" id="UP000299011">
    <property type="component" value="Chromosome"/>
</dbReference>
<evidence type="ECO:0000313" key="7">
    <source>
        <dbReference type="EMBL" id="EMA03008.1"/>
    </source>
</evidence>
<evidence type="ECO:0000313" key="6">
    <source>
        <dbReference type="EMBL" id="AFK20672.1"/>
    </source>
</evidence>
<keyword evidence="2" id="KW-0378">Hydrolase</keyword>
<dbReference type="KEGG" id="hme:HFX_3008"/>
<gene>
    <name evidence="6" type="ordered locus">HFX_3008</name>
    <name evidence="7" type="ORF">C439_10505</name>
    <name evidence="8" type="ORF">E6P09_02975</name>
</gene>
<dbReference type="InterPro" id="IPR027417">
    <property type="entry name" value="P-loop_NTPase"/>
</dbReference>
<dbReference type="PaxDb" id="523841-HFX_3008"/>
<dbReference type="SUPFAM" id="SSF52540">
    <property type="entry name" value="P-loop containing nucleoside triphosphate hydrolases"/>
    <property type="match status" value="1"/>
</dbReference>
<keyword evidence="3" id="KW-0067">ATP-binding</keyword>
<dbReference type="InterPro" id="IPR045455">
    <property type="entry name" value="NrS-1_pol-like_helicase"/>
</dbReference>
<feature type="compositionally biased region" description="Acidic residues" evidence="4">
    <location>
        <begin position="42"/>
        <end position="72"/>
    </location>
</feature>
<keyword evidence="10" id="KW-1185">Reference proteome</keyword>
<dbReference type="Pfam" id="PF19263">
    <property type="entry name" value="DUF5906"/>
    <property type="match status" value="1"/>
</dbReference>
<feature type="compositionally biased region" description="Acidic residues" evidence="4">
    <location>
        <begin position="735"/>
        <end position="748"/>
    </location>
</feature>
<dbReference type="PROSITE" id="PS51206">
    <property type="entry name" value="SF3_HELICASE_1"/>
    <property type="match status" value="1"/>
</dbReference>
<name>I3R8W2_HALMT</name>
<feature type="domain" description="SF3 helicase" evidence="5">
    <location>
        <begin position="309"/>
        <end position="482"/>
    </location>
</feature>
<evidence type="ECO:0000256" key="4">
    <source>
        <dbReference type="SAM" id="MobiDB-lite"/>
    </source>
</evidence>
<dbReference type="Gene3D" id="3.40.50.300">
    <property type="entry name" value="P-loop containing nucleotide triphosphate hydrolases"/>
    <property type="match status" value="1"/>
</dbReference>
<protein>
    <submittedName>
        <fullName evidence="6 8">DNA primase</fullName>
    </submittedName>
    <submittedName>
        <fullName evidence="7">Putative P4-specific DNA primase</fullName>
    </submittedName>
</protein>
<organism evidence="6 9">
    <name type="scientific">Haloferax mediterranei (strain ATCC 33500 / DSM 1411 / JCM 8866 / NBRC 14739 / NCIMB 2177 / R-4)</name>
    <name type="common">Halobacterium mediterranei</name>
    <dbReference type="NCBI Taxonomy" id="523841"/>
    <lineage>
        <taxon>Archaea</taxon>
        <taxon>Methanobacteriati</taxon>
        <taxon>Methanobacteriota</taxon>
        <taxon>Stenosarchaea group</taxon>
        <taxon>Halobacteria</taxon>
        <taxon>Halobacteriales</taxon>
        <taxon>Haloferacaceae</taxon>
        <taxon>Haloferax</taxon>
    </lineage>
</organism>
<evidence type="ECO:0000256" key="2">
    <source>
        <dbReference type="ARBA" id="ARBA00022801"/>
    </source>
</evidence>
<dbReference type="InterPro" id="IPR006500">
    <property type="entry name" value="Helicase_put_C_phage/plasmid"/>
</dbReference>
<dbReference type="AlphaFoldDB" id="I3R8W2"/>
<feature type="region of interest" description="Disordered" evidence="4">
    <location>
        <begin position="1"/>
        <end position="145"/>
    </location>
</feature>
<evidence type="ECO:0000313" key="9">
    <source>
        <dbReference type="Proteomes" id="UP000006469"/>
    </source>
</evidence>
<dbReference type="eggNOG" id="arCOG06914">
    <property type="taxonomic scope" value="Archaea"/>
</dbReference>
<dbReference type="PANTHER" id="PTHR35372:SF2">
    <property type="entry name" value="SF3 HELICASE DOMAIN-CONTAINING PROTEIN"/>
    <property type="match status" value="1"/>
</dbReference>
<keyword evidence="1" id="KW-0547">Nucleotide-binding</keyword>
<feature type="compositionally biased region" description="Acidic residues" evidence="4">
    <location>
        <begin position="116"/>
        <end position="145"/>
    </location>
</feature>
<feature type="region of interest" description="Disordered" evidence="4">
    <location>
        <begin position="633"/>
        <end position="666"/>
    </location>
</feature>
<reference evidence="6" key="1">
    <citation type="journal article" date="2012" name="Appl. Environ. Microbiol.">
        <title>Identification of the haloarchaeal phasin (PhaP) that functions in polyhydroxyalkanoate accumulation and granule formation in Haloferax mediterranei.</title>
        <authorList>
            <person name="Cai S."/>
            <person name="Cai L."/>
            <person name="Liu H."/>
            <person name="Liu X."/>
            <person name="Han J."/>
            <person name="Zhou J."/>
            <person name="Xiang H."/>
        </authorList>
    </citation>
    <scope>NUCLEOTIDE SEQUENCE</scope>
    <source>
        <strain evidence="6">CGMCC 1.2087</strain>
    </source>
</reference>
<evidence type="ECO:0000313" key="10">
    <source>
        <dbReference type="Proteomes" id="UP000011603"/>
    </source>
</evidence>
<evidence type="ECO:0000313" key="8">
    <source>
        <dbReference type="EMBL" id="QCQ74287.1"/>
    </source>
</evidence>
<dbReference type="GO" id="GO:0016787">
    <property type="term" value="F:hydrolase activity"/>
    <property type="evidence" value="ECO:0007669"/>
    <property type="project" value="UniProtKB-KW"/>
</dbReference>
<dbReference type="HOGENOM" id="CLU_339393_0_0_2"/>
<reference evidence="7 10" key="3">
    <citation type="journal article" date="2014" name="PLoS Genet.">
        <title>Phylogenetically driven sequencing of extremely halophilic archaea reveals strategies for static and dynamic osmo-response.</title>
        <authorList>
            <person name="Becker E.A."/>
            <person name="Seitzer P.M."/>
            <person name="Tritt A."/>
            <person name="Larsen D."/>
            <person name="Krusor M."/>
            <person name="Yao A.I."/>
            <person name="Wu D."/>
            <person name="Madern D."/>
            <person name="Eisen J.A."/>
            <person name="Darling A.E."/>
            <person name="Facciotti M.T."/>
        </authorList>
    </citation>
    <scope>NUCLEOTIDE SEQUENCE [LARGE SCALE GENOMIC DNA]</scope>
    <source>
        <strain evidence="7">ATCC 33500</strain>
        <strain evidence="10">ATCC 33500 / DSM 1411 / JCM 8866 / NBRC 14739 / NCIMB 2177 / R-4</strain>
    </source>
</reference>
<dbReference type="NCBIfam" id="TIGR01613">
    <property type="entry name" value="primase_Cterm"/>
    <property type="match status" value="1"/>
</dbReference>
<sequence>MRKQPSIGDDVSEHEQEASTPTNNSGKKLVTDGSGWDSDVSFGDEDGDEDFTDEFAPDNSDSEIESETDDDTGGSALDSVDDPNEYKFDSDRESESESSEPDTQTESESESKTETPESEPESGPEQEPVPEQESDDTASTEADNEDLTGFADFMTGNEIEMVKLAENLQSVVSMWKSRDYDTGETQSKVAQFLDWQFSFAHPRENVDGMRPTLHVYNPDTGMYEPNGKEFVGEMLQEIIPDWLNKTRLGEIRAHLKRANYVSEDDIGGNKHEVLGTTKIVNWETGQARDFSPDDIFLTRVEMPWYGLDEEATEWEEFISDLVPESDVSTMFHFLAHAMVDAYPDEKGFVFANDGGGGKSTFFEATEGAIGDDNVSNETLRALSSTSDQYSEAELYGKRLNISPELPAERLSSMEMFKRLTGGDRISARFPYEGKFQFRNAATQAIVTNHIPDIAEDKDAIWRRLVLITFPNNFEDGEMADKRRSKADIMNELHSDDALAGLFARLVRHTMQATEEDGEWFPDIKPMWERREQLKKGADPMFSWAKACLVENSEGRVTLDEAQESFRRYANQEGLSPGIEARDKNEARQKFGTKLLGYKDFDIESDRKRINGKKTRVYEGVALSARGLESLTKDRPGEKILSSIESQARDEDDEPADSDESDLDAGKRCGAEVVVTSTINRLNDKNSSAAEYRAIIEHCKEHHKLSVEIVDAIGSLEERGAIVEDEDGVYRVVDDVDEDSGDDENDDGDSGAVSDEERRTVVCAVRDAQSHEYDSVQKSSVAGRLSRNGSDMNLKRLEAVLEDLDSDGYVVLGEGQAGFGETIALVDTAFDLLEGVDA</sequence>
<dbReference type="GeneID" id="40155346"/>
<evidence type="ECO:0000256" key="1">
    <source>
        <dbReference type="ARBA" id="ARBA00022741"/>
    </source>
</evidence>
<dbReference type="Proteomes" id="UP000011603">
    <property type="component" value="Unassembled WGS sequence"/>
</dbReference>
<reference evidence="8 11" key="5">
    <citation type="submission" date="2019-04" db="EMBL/GenBank/DDBJ databases">
        <title>Methylomes of two halophilic Archaea, Haloarcula marismortui and Haloferax mediterranei.</title>
        <authorList>
            <person name="DasSarma S."/>
            <person name="DasSarma P."/>
            <person name="DasSarma S."/>
            <person name="Fomenkov A."/>
            <person name="Vincze T."/>
            <person name="Anton B.P."/>
            <person name="Roberts R.J."/>
        </authorList>
    </citation>
    <scope>NUCLEOTIDE SEQUENCE [LARGE SCALE GENOMIC DNA]</scope>
    <source>
        <strain evidence="8">ATCC 33500</strain>
        <strain evidence="11">ATCC 33500 / DSM 1411 / JCM 8866 / NBRC 14739 / NCIMB 2177 / R-4</strain>
    </source>
</reference>
<dbReference type="InterPro" id="IPR051620">
    <property type="entry name" value="ORF904-like_C"/>
</dbReference>
<feature type="compositionally biased region" description="Basic and acidic residues" evidence="4">
    <location>
        <begin position="84"/>
        <end position="95"/>
    </location>
</feature>
<reference evidence="6" key="4">
    <citation type="submission" date="2014-05" db="EMBL/GenBank/DDBJ databases">
        <authorList>
            <person name="Wang L."/>
            <person name="Yang H."/>
            <person name="Xiang H."/>
        </authorList>
    </citation>
    <scope>NUCLEOTIDE SEQUENCE</scope>
    <source>
        <strain evidence="6">CGMCC 1.2087</strain>
    </source>
</reference>
<evidence type="ECO:0000259" key="5">
    <source>
        <dbReference type="PROSITE" id="PS51206"/>
    </source>
</evidence>
<dbReference type="Proteomes" id="UP000006469">
    <property type="component" value="Chromosome"/>
</dbReference>
<dbReference type="STRING" id="523841.HFX_3008"/>
<evidence type="ECO:0000256" key="3">
    <source>
        <dbReference type="ARBA" id="ARBA00022840"/>
    </source>
</evidence>
<dbReference type="EMBL" id="CP001868">
    <property type="protein sequence ID" value="AFK20672.1"/>
    <property type="molecule type" value="Genomic_DNA"/>
</dbReference>